<name>A0AAD4QPG8_9AGAM</name>
<dbReference type="AlphaFoldDB" id="A0AAD4QPG8"/>
<protein>
    <submittedName>
        <fullName evidence="1">Uncharacterized protein</fullName>
    </submittedName>
</protein>
<evidence type="ECO:0000313" key="2">
    <source>
        <dbReference type="Proteomes" id="UP001203297"/>
    </source>
</evidence>
<reference evidence="1" key="1">
    <citation type="journal article" date="2022" name="New Phytol.">
        <title>Evolutionary transition to the ectomycorrhizal habit in the genomes of a hyperdiverse lineage of mushroom-forming fungi.</title>
        <authorList>
            <person name="Looney B."/>
            <person name="Miyauchi S."/>
            <person name="Morin E."/>
            <person name="Drula E."/>
            <person name="Courty P.E."/>
            <person name="Kohler A."/>
            <person name="Kuo A."/>
            <person name="LaButti K."/>
            <person name="Pangilinan J."/>
            <person name="Lipzen A."/>
            <person name="Riley R."/>
            <person name="Andreopoulos W."/>
            <person name="He G."/>
            <person name="Johnson J."/>
            <person name="Nolan M."/>
            <person name="Tritt A."/>
            <person name="Barry K.W."/>
            <person name="Grigoriev I.V."/>
            <person name="Nagy L.G."/>
            <person name="Hibbett D."/>
            <person name="Henrissat B."/>
            <person name="Matheny P.B."/>
            <person name="Labbe J."/>
            <person name="Martin F.M."/>
        </authorList>
    </citation>
    <scope>NUCLEOTIDE SEQUENCE</scope>
    <source>
        <strain evidence="1">BPL690</strain>
    </source>
</reference>
<accession>A0AAD4QPG8</accession>
<keyword evidence="2" id="KW-1185">Reference proteome</keyword>
<gene>
    <name evidence="1" type="ORF">B0F90DRAFT_1360538</name>
</gene>
<proteinExistence type="predicted"/>
<comment type="caution">
    <text evidence="1">The sequence shown here is derived from an EMBL/GenBank/DDBJ whole genome shotgun (WGS) entry which is preliminary data.</text>
</comment>
<evidence type="ECO:0000313" key="1">
    <source>
        <dbReference type="EMBL" id="KAI0303329.1"/>
    </source>
</evidence>
<dbReference type="EMBL" id="WTXG01000009">
    <property type="protein sequence ID" value="KAI0303329.1"/>
    <property type="molecule type" value="Genomic_DNA"/>
</dbReference>
<organism evidence="1 2">
    <name type="scientific">Multifurca ochricompacta</name>
    <dbReference type="NCBI Taxonomy" id="376703"/>
    <lineage>
        <taxon>Eukaryota</taxon>
        <taxon>Fungi</taxon>
        <taxon>Dikarya</taxon>
        <taxon>Basidiomycota</taxon>
        <taxon>Agaricomycotina</taxon>
        <taxon>Agaricomycetes</taxon>
        <taxon>Russulales</taxon>
        <taxon>Russulaceae</taxon>
        <taxon>Multifurca</taxon>
    </lineage>
</organism>
<sequence length="157" mass="17694">MPLRCLPGYFRCLIGFRSLSAVTKLSSVLILLLSPGFVYTLQGLAEKDQPRTTGCSYIRSQSQSLTNSDCGEGSIPWWSFPPGSPVCPISRAMAQLKKSVYRNRKFNRGLRVESSVWVKQDGRIQHCALRVGCRPDMFHGETCWARQCNQNKEALYT</sequence>
<dbReference type="Proteomes" id="UP001203297">
    <property type="component" value="Unassembled WGS sequence"/>
</dbReference>